<dbReference type="Pfam" id="PF00507">
    <property type="entry name" value="Oxidored_q4"/>
    <property type="match status" value="1"/>
</dbReference>
<organism evidence="13 14">
    <name type="scientific">Capsulimonas corticalis</name>
    <dbReference type="NCBI Taxonomy" id="2219043"/>
    <lineage>
        <taxon>Bacteria</taxon>
        <taxon>Bacillati</taxon>
        <taxon>Armatimonadota</taxon>
        <taxon>Armatimonadia</taxon>
        <taxon>Capsulimonadales</taxon>
        <taxon>Capsulimonadaceae</taxon>
        <taxon>Capsulimonas</taxon>
    </lineage>
</organism>
<dbReference type="PANTHER" id="PTHR11058">
    <property type="entry name" value="NADH-UBIQUINONE OXIDOREDUCTASE CHAIN 3"/>
    <property type="match status" value="1"/>
</dbReference>
<feature type="transmembrane region" description="Helical" evidence="11">
    <location>
        <begin position="23"/>
        <end position="47"/>
    </location>
</feature>
<dbReference type="EC" id="7.1.1.-" evidence="11"/>
<dbReference type="EMBL" id="AP025739">
    <property type="protein sequence ID" value="BDI31355.1"/>
    <property type="molecule type" value="Genomic_DNA"/>
</dbReference>
<dbReference type="AlphaFoldDB" id="A0A402CYH8"/>
<evidence type="ECO:0000313" key="14">
    <source>
        <dbReference type="Proteomes" id="UP000287394"/>
    </source>
</evidence>
<keyword evidence="8 11" id="KW-1133">Transmembrane helix</keyword>
<evidence type="ECO:0000313" key="13">
    <source>
        <dbReference type="EMBL" id="BDI31355.1"/>
    </source>
</evidence>
<name>A0A402CYH8_9BACT</name>
<evidence type="ECO:0000256" key="1">
    <source>
        <dbReference type="ARBA" id="ARBA00004141"/>
    </source>
</evidence>
<dbReference type="OrthoDB" id="9791970at2"/>
<keyword evidence="5 11" id="KW-0812">Transmembrane</keyword>
<dbReference type="Gene3D" id="1.20.58.1610">
    <property type="entry name" value="NADH:ubiquinone/plastoquinone oxidoreductase, chain 3"/>
    <property type="match status" value="1"/>
</dbReference>
<dbReference type="PANTHER" id="PTHR11058:SF22">
    <property type="entry name" value="NADH-QUINONE OXIDOREDUCTASE SUBUNIT A"/>
    <property type="match status" value="1"/>
</dbReference>
<evidence type="ECO:0000256" key="6">
    <source>
        <dbReference type="ARBA" id="ARBA00022719"/>
    </source>
</evidence>
<dbReference type="GO" id="GO:0050136">
    <property type="term" value="F:NADH dehydrogenase (quinone) (non-electrogenic) activity"/>
    <property type="evidence" value="ECO:0007669"/>
    <property type="project" value="UniProtKB-UniRule"/>
</dbReference>
<proteinExistence type="inferred from homology"/>
<evidence type="ECO:0000256" key="4">
    <source>
        <dbReference type="ARBA" id="ARBA00022475"/>
    </source>
</evidence>
<accession>A0A402CYH8</accession>
<dbReference type="InterPro" id="IPR000440">
    <property type="entry name" value="NADH_UbQ/plastoQ_OxRdtase_su3"/>
</dbReference>
<comment type="catalytic activity">
    <reaction evidence="11 12">
        <text>a quinone + NADH + 5 H(+)(in) = a quinol + NAD(+) + 4 H(+)(out)</text>
        <dbReference type="Rhea" id="RHEA:57888"/>
        <dbReference type="ChEBI" id="CHEBI:15378"/>
        <dbReference type="ChEBI" id="CHEBI:24646"/>
        <dbReference type="ChEBI" id="CHEBI:57540"/>
        <dbReference type="ChEBI" id="CHEBI:57945"/>
        <dbReference type="ChEBI" id="CHEBI:132124"/>
    </reaction>
</comment>
<evidence type="ECO:0000256" key="11">
    <source>
        <dbReference type="HAMAP-Rule" id="MF_01394"/>
    </source>
</evidence>
<comment type="subunit">
    <text evidence="11">NDH-1 is composed of 14 different subunits. Subunits NuoA, H, J, K, L, M, N constitute the membrane sector of the complex.</text>
</comment>
<evidence type="ECO:0000256" key="3">
    <source>
        <dbReference type="ARBA" id="ARBA00022448"/>
    </source>
</evidence>
<gene>
    <name evidence="13" type="primary">nuoA1</name>
    <name evidence="11" type="synonym">nuoA</name>
    <name evidence="13" type="ORF">CCAX7_34060</name>
</gene>
<dbReference type="KEGG" id="ccot:CCAX7_34060"/>
<dbReference type="GO" id="GO:0048038">
    <property type="term" value="F:quinone binding"/>
    <property type="evidence" value="ECO:0007669"/>
    <property type="project" value="UniProtKB-KW"/>
</dbReference>
<evidence type="ECO:0000256" key="7">
    <source>
        <dbReference type="ARBA" id="ARBA00022967"/>
    </source>
</evidence>
<reference evidence="13 14" key="1">
    <citation type="journal article" date="2019" name="Int. J. Syst. Evol. Microbiol.">
        <title>Capsulimonas corticalis gen. nov., sp. nov., an aerobic capsulated bacterium, of a novel bacterial order, Capsulimonadales ord. nov., of the class Armatimonadia of the phylum Armatimonadetes.</title>
        <authorList>
            <person name="Li J."/>
            <person name="Kudo C."/>
            <person name="Tonouchi A."/>
        </authorList>
    </citation>
    <scope>NUCLEOTIDE SEQUENCE [LARGE SCALE GENOMIC DNA]</scope>
    <source>
        <strain evidence="13 14">AX-7</strain>
    </source>
</reference>
<keyword evidence="7 11" id="KW-1278">Translocase</keyword>
<dbReference type="HAMAP" id="MF_01394">
    <property type="entry name" value="NDH1_NuoA"/>
    <property type="match status" value="1"/>
</dbReference>
<dbReference type="GO" id="GO:0005886">
    <property type="term" value="C:plasma membrane"/>
    <property type="evidence" value="ECO:0007669"/>
    <property type="project" value="UniProtKB-SubCell"/>
</dbReference>
<comment type="similarity">
    <text evidence="2 11 12">Belongs to the complex I subunit 3 family.</text>
</comment>
<evidence type="ECO:0000256" key="9">
    <source>
        <dbReference type="ARBA" id="ARBA00023027"/>
    </source>
</evidence>
<sequence length="143" mass="15957">MPPTTSASPFGEITPNLHSVGEFLPLLILLVVAFLLASVLVGLSWILGPKKPSAAKLASYECGVDPVGSARERFPVKFYLIAMLFIVFDIETVFLYPWAVTYSYLHGLPNGAQIFSLSEMFVFIIILFVGYIYVWKKGAFEWE</sequence>
<feature type="transmembrane region" description="Helical" evidence="11">
    <location>
        <begin position="111"/>
        <end position="134"/>
    </location>
</feature>
<keyword evidence="10 11" id="KW-0472">Membrane</keyword>
<evidence type="ECO:0000256" key="2">
    <source>
        <dbReference type="ARBA" id="ARBA00008472"/>
    </source>
</evidence>
<evidence type="ECO:0000256" key="8">
    <source>
        <dbReference type="ARBA" id="ARBA00022989"/>
    </source>
</evidence>
<dbReference type="InterPro" id="IPR023043">
    <property type="entry name" value="NAD(P)H_OxRDtase_bac/plastid"/>
</dbReference>
<evidence type="ECO:0000256" key="10">
    <source>
        <dbReference type="ARBA" id="ARBA00023136"/>
    </source>
</evidence>
<dbReference type="Proteomes" id="UP000287394">
    <property type="component" value="Chromosome"/>
</dbReference>
<keyword evidence="3 11" id="KW-0813">Transport</keyword>
<keyword evidence="11" id="KW-0830">Ubiquinone</keyword>
<comment type="function">
    <text evidence="11">NDH-1 shuttles electrons from NADH, via FMN and iron-sulfur (Fe-S) centers, to quinones in the respiratory chain. The immediate electron acceptor for the enzyme in this species is believed to be ubiquinone. Couples the redox reaction to proton translocation (for every two electrons transferred, four hydrogen ions are translocated across the cytoplasmic membrane), and thus conserves the redox energy in a proton gradient.</text>
</comment>
<keyword evidence="4 11" id="KW-1003">Cell membrane</keyword>
<evidence type="ECO:0000256" key="5">
    <source>
        <dbReference type="ARBA" id="ARBA00022692"/>
    </source>
</evidence>
<dbReference type="InterPro" id="IPR038430">
    <property type="entry name" value="NDAH_ubi_oxred_su3_sf"/>
</dbReference>
<dbReference type="GO" id="GO:0030964">
    <property type="term" value="C:NADH dehydrogenase complex"/>
    <property type="evidence" value="ECO:0007669"/>
    <property type="project" value="TreeGrafter"/>
</dbReference>
<comment type="subcellular location">
    <subcellularLocation>
        <location evidence="11 12">Cell membrane</location>
        <topology evidence="11 12">Multi-pass membrane protein</topology>
    </subcellularLocation>
    <subcellularLocation>
        <location evidence="1">Membrane</location>
        <topology evidence="1">Multi-pass membrane protein</topology>
    </subcellularLocation>
</comment>
<dbReference type="RefSeq" id="WP_119322359.1">
    <property type="nucleotide sequence ID" value="NZ_AP025739.1"/>
</dbReference>
<keyword evidence="9 11" id="KW-0520">NAD</keyword>
<dbReference type="GO" id="GO:0008137">
    <property type="term" value="F:NADH dehydrogenase (ubiquinone) activity"/>
    <property type="evidence" value="ECO:0007669"/>
    <property type="project" value="InterPro"/>
</dbReference>
<keyword evidence="6 11" id="KW-0874">Quinone</keyword>
<protein>
    <recommendedName>
        <fullName evidence="11">NADH-quinone oxidoreductase subunit A</fullName>
        <ecNumber evidence="11">7.1.1.-</ecNumber>
    </recommendedName>
    <alternativeName>
        <fullName evidence="11">NADH dehydrogenase I subunit A</fullName>
    </alternativeName>
    <alternativeName>
        <fullName evidence="11">NDH-1 subunit A</fullName>
    </alternativeName>
    <alternativeName>
        <fullName evidence="11">NUO1</fullName>
    </alternativeName>
</protein>
<feature type="transmembrane region" description="Helical" evidence="11">
    <location>
        <begin position="78"/>
        <end position="99"/>
    </location>
</feature>
<evidence type="ECO:0000256" key="12">
    <source>
        <dbReference type="RuleBase" id="RU003639"/>
    </source>
</evidence>
<keyword evidence="14" id="KW-1185">Reference proteome</keyword>